<evidence type="ECO:0000313" key="3">
    <source>
        <dbReference type="Proteomes" id="UP000067711"/>
    </source>
</evidence>
<reference evidence="2 3" key="1">
    <citation type="submission" date="2015-12" db="EMBL/GenBank/DDBJ databases">
        <title>Diversity of Burkholderia near neighbor genomes.</title>
        <authorList>
            <person name="Sahl J."/>
            <person name="Wagner D."/>
            <person name="Keim P."/>
        </authorList>
    </citation>
    <scope>NUCLEOTIDE SEQUENCE [LARGE SCALE GENOMIC DNA]</scope>
    <source>
        <strain evidence="2 3">BDU8</strain>
    </source>
</reference>
<dbReference type="Proteomes" id="UP000067711">
    <property type="component" value="Chromosome 2"/>
</dbReference>
<name>A0A1B4FT82_9BURK</name>
<accession>A0A1B4FT82</accession>
<protein>
    <submittedName>
        <fullName evidence="2">Uncharacterized protein</fullName>
    </submittedName>
</protein>
<proteinExistence type="predicted"/>
<gene>
    <name evidence="2" type="ORF">WS71_05775</name>
</gene>
<dbReference type="EMBL" id="CP013388">
    <property type="protein sequence ID" value="AOJ06879.1"/>
    <property type="molecule type" value="Genomic_DNA"/>
</dbReference>
<evidence type="ECO:0000256" key="1">
    <source>
        <dbReference type="SAM" id="MobiDB-lite"/>
    </source>
</evidence>
<sequence length="68" mass="7436">MSTADERKPRTRSAASGRRPRSAIDPTHESECDAAGAKRVACGRVLEPAETEIVNAIDRPRFLSPRFA</sequence>
<organism evidence="2 3">
    <name type="scientific">Burkholderia mayonis</name>
    <dbReference type="NCBI Taxonomy" id="1385591"/>
    <lineage>
        <taxon>Bacteria</taxon>
        <taxon>Pseudomonadati</taxon>
        <taxon>Pseudomonadota</taxon>
        <taxon>Betaproteobacteria</taxon>
        <taxon>Burkholderiales</taxon>
        <taxon>Burkholderiaceae</taxon>
        <taxon>Burkholderia</taxon>
        <taxon>pseudomallei group</taxon>
    </lineage>
</organism>
<dbReference type="AlphaFoldDB" id="A0A1B4FT82"/>
<evidence type="ECO:0000313" key="2">
    <source>
        <dbReference type="EMBL" id="AOJ06879.1"/>
    </source>
</evidence>
<feature type="region of interest" description="Disordered" evidence="1">
    <location>
        <begin position="1"/>
        <end position="33"/>
    </location>
</feature>